<proteinExistence type="predicted"/>
<keyword evidence="6" id="KW-1185">Reference proteome</keyword>
<keyword evidence="2" id="KW-0547">Nucleotide-binding</keyword>
<dbReference type="InterPro" id="IPR032823">
    <property type="entry name" value="BCA_ABC_TP_C"/>
</dbReference>
<feature type="domain" description="ABC transporter" evidence="4">
    <location>
        <begin position="5"/>
        <end position="238"/>
    </location>
</feature>
<gene>
    <name evidence="5" type="ORF">VSH64_17430</name>
</gene>
<evidence type="ECO:0000313" key="5">
    <source>
        <dbReference type="EMBL" id="WSE33865.1"/>
    </source>
</evidence>
<dbReference type="Pfam" id="PF12399">
    <property type="entry name" value="BCA_ABC_TP_C"/>
    <property type="match status" value="1"/>
</dbReference>
<dbReference type="GO" id="GO:0005524">
    <property type="term" value="F:ATP binding"/>
    <property type="evidence" value="ECO:0007669"/>
    <property type="project" value="UniProtKB-KW"/>
</dbReference>
<dbReference type="SMART" id="SM00382">
    <property type="entry name" value="AAA"/>
    <property type="match status" value="1"/>
</dbReference>
<sequence length="243" mass="25906">MSTALEVRDVSKSFRGVQALSEVEIDVAEGSIVGIIGPNGAGKTTFFNVIAGALRPDTGHVKLFGKDVSGMSPHRISRLGMARTFQLMRPFGSMTVRENVVAAALSRGGNHRGAHHHAHDVIEATGMAAWADMVSDSLHTAALKRLELARVLATRPRLLLLDEVLAGLVPAERAPVVELLAHLRESEGLTLVFVEHIMQAVMQLSDSVVVFDRGRVIASGEPAEVVADPTVVEAYLGQELPGA</sequence>
<dbReference type="PANTHER" id="PTHR45772">
    <property type="entry name" value="CONSERVED COMPONENT OF ABC TRANSPORTER FOR NATURAL AMINO ACIDS-RELATED"/>
    <property type="match status" value="1"/>
</dbReference>
<evidence type="ECO:0000259" key="4">
    <source>
        <dbReference type="PROSITE" id="PS50893"/>
    </source>
</evidence>
<protein>
    <submittedName>
        <fullName evidence="5">ABC transporter ATP-binding protein</fullName>
    </submittedName>
</protein>
<evidence type="ECO:0000256" key="1">
    <source>
        <dbReference type="ARBA" id="ARBA00022448"/>
    </source>
</evidence>
<dbReference type="CDD" id="cd03219">
    <property type="entry name" value="ABC_Mj1267_LivG_branched"/>
    <property type="match status" value="1"/>
</dbReference>
<dbReference type="PROSITE" id="PS50893">
    <property type="entry name" value="ABC_TRANSPORTER_2"/>
    <property type="match status" value="1"/>
</dbReference>
<keyword evidence="3 5" id="KW-0067">ATP-binding</keyword>
<dbReference type="InterPro" id="IPR027417">
    <property type="entry name" value="P-loop_NTPase"/>
</dbReference>
<evidence type="ECO:0000256" key="2">
    <source>
        <dbReference type="ARBA" id="ARBA00022741"/>
    </source>
</evidence>
<evidence type="ECO:0000313" key="6">
    <source>
        <dbReference type="Proteomes" id="UP001330812"/>
    </source>
</evidence>
<dbReference type="InterPro" id="IPR003593">
    <property type="entry name" value="AAA+_ATPase"/>
</dbReference>
<dbReference type="InterPro" id="IPR051120">
    <property type="entry name" value="ABC_AA/LPS_Transport"/>
</dbReference>
<dbReference type="RefSeq" id="WP_326836666.1">
    <property type="nucleotide sequence ID" value="NZ_CP142149.1"/>
</dbReference>
<dbReference type="EMBL" id="CP142149">
    <property type="protein sequence ID" value="WSE33865.1"/>
    <property type="molecule type" value="Genomic_DNA"/>
</dbReference>
<accession>A0ABZ1IK63</accession>
<evidence type="ECO:0000256" key="3">
    <source>
        <dbReference type="ARBA" id="ARBA00022840"/>
    </source>
</evidence>
<organism evidence="5 6">
    <name type="scientific">Amycolatopsis rhabdoformis</name>
    <dbReference type="NCBI Taxonomy" id="1448059"/>
    <lineage>
        <taxon>Bacteria</taxon>
        <taxon>Bacillati</taxon>
        <taxon>Actinomycetota</taxon>
        <taxon>Actinomycetes</taxon>
        <taxon>Pseudonocardiales</taxon>
        <taxon>Pseudonocardiaceae</taxon>
        <taxon>Amycolatopsis</taxon>
    </lineage>
</organism>
<reference evidence="5 6" key="1">
    <citation type="journal article" date="2015" name="Int. J. Syst. Evol. Microbiol.">
        <title>Amycolatopsis rhabdoformis sp. nov., an actinomycete isolated from a tropical forest soil.</title>
        <authorList>
            <person name="Souza W.R."/>
            <person name="Silva R.E."/>
            <person name="Goodfellow M."/>
            <person name="Busarakam K."/>
            <person name="Figueiro F.S."/>
            <person name="Ferreira D."/>
            <person name="Rodrigues-Filho E."/>
            <person name="Moraes L.A.B."/>
            <person name="Zucchi T.D."/>
        </authorList>
    </citation>
    <scope>NUCLEOTIDE SEQUENCE [LARGE SCALE GENOMIC DNA]</scope>
    <source>
        <strain evidence="5 6">NCIMB 14900</strain>
    </source>
</reference>
<dbReference type="Pfam" id="PF00005">
    <property type="entry name" value="ABC_tran"/>
    <property type="match status" value="1"/>
</dbReference>
<dbReference type="PANTHER" id="PTHR45772:SF7">
    <property type="entry name" value="AMINO ACID ABC TRANSPORTER ATP-BINDING PROTEIN"/>
    <property type="match status" value="1"/>
</dbReference>
<dbReference type="SUPFAM" id="SSF52540">
    <property type="entry name" value="P-loop containing nucleoside triphosphate hydrolases"/>
    <property type="match status" value="1"/>
</dbReference>
<keyword evidence="1" id="KW-0813">Transport</keyword>
<name>A0ABZ1IK63_9PSEU</name>
<dbReference type="InterPro" id="IPR003439">
    <property type="entry name" value="ABC_transporter-like_ATP-bd"/>
</dbReference>
<dbReference type="Gene3D" id="3.40.50.300">
    <property type="entry name" value="P-loop containing nucleotide triphosphate hydrolases"/>
    <property type="match status" value="1"/>
</dbReference>
<dbReference type="Proteomes" id="UP001330812">
    <property type="component" value="Chromosome"/>
</dbReference>